<dbReference type="InterPro" id="IPR029063">
    <property type="entry name" value="SAM-dependent_MTases_sf"/>
</dbReference>
<evidence type="ECO:0008006" key="2">
    <source>
        <dbReference type="Google" id="ProtNLM"/>
    </source>
</evidence>
<proteinExistence type="predicted"/>
<organism evidence="1">
    <name type="scientific">Magallana gigas</name>
    <name type="common">Pacific oyster</name>
    <name type="synonym">Crassostrea gigas</name>
    <dbReference type="NCBI Taxonomy" id="29159"/>
    <lineage>
        <taxon>Eukaryota</taxon>
        <taxon>Metazoa</taxon>
        <taxon>Spiralia</taxon>
        <taxon>Lophotrochozoa</taxon>
        <taxon>Mollusca</taxon>
        <taxon>Bivalvia</taxon>
        <taxon>Autobranchia</taxon>
        <taxon>Pteriomorphia</taxon>
        <taxon>Ostreida</taxon>
        <taxon>Ostreoidea</taxon>
        <taxon>Ostreidae</taxon>
        <taxon>Magallana</taxon>
    </lineage>
</organism>
<dbReference type="EMBL" id="JH817458">
    <property type="protein sequence ID" value="EKC35706.1"/>
    <property type="molecule type" value="Genomic_DNA"/>
</dbReference>
<gene>
    <name evidence="1" type="ORF">CGI_10018359</name>
</gene>
<dbReference type="CDD" id="cd02440">
    <property type="entry name" value="AdoMet_MTases"/>
    <property type="match status" value="1"/>
</dbReference>
<dbReference type="InParanoid" id="K1RMT6"/>
<sequence>MLLFTYIQIILHYSFVLIWFIPKYHSCESTEDTHHCVKPKIGAEGCEGPEMQGPTMALVPYNKNNDVLSIFNQPEREFNFAGQKLKISQDWNKLGVAAVVWDAAIVLCEYLEAGNVDLDKKKVIELGAGSGIVGIVSTLLGAHTTITDLEKAIPYLTEVVNTNLPKRFEGQFTVQALDWRENLESRTKTYDVILGADIIYIEETFPDLLRTIEHLSDENTLVYIACRIRYTRDSNFLQMLSEVFDLKKVHVDRARDITIYKGKKKTK</sequence>
<dbReference type="PANTHER" id="PTHR14614:SF109">
    <property type="entry name" value="RIBOSOMAL LYSINE N-METHYLTRANSFERASE 5"/>
    <property type="match status" value="1"/>
</dbReference>
<dbReference type="Gene3D" id="3.40.50.150">
    <property type="entry name" value="Vaccinia Virus protein VP39"/>
    <property type="match status" value="1"/>
</dbReference>
<dbReference type="HOGENOM" id="CLU_055721_4_2_1"/>
<evidence type="ECO:0000313" key="1">
    <source>
        <dbReference type="EMBL" id="EKC35706.1"/>
    </source>
</evidence>
<accession>K1RMT6</accession>
<name>K1RMT6_MAGGI</name>
<dbReference type="PANTHER" id="PTHR14614">
    <property type="entry name" value="HEPATOCELLULAR CARCINOMA-ASSOCIATED ANTIGEN"/>
    <property type="match status" value="1"/>
</dbReference>
<dbReference type="InterPro" id="IPR019410">
    <property type="entry name" value="Methyltransf_16"/>
</dbReference>
<reference evidence="1" key="1">
    <citation type="journal article" date="2012" name="Nature">
        <title>The oyster genome reveals stress adaptation and complexity of shell formation.</title>
        <authorList>
            <person name="Zhang G."/>
            <person name="Fang X."/>
            <person name="Guo X."/>
            <person name="Li L."/>
            <person name="Luo R."/>
            <person name="Xu F."/>
            <person name="Yang P."/>
            <person name="Zhang L."/>
            <person name="Wang X."/>
            <person name="Qi H."/>
            <person name="Xiong Z."/>
            <person name="Que H."/>
            <person name="Xie Y."/>
            <person name="Holland P.W."/>
            <person name="Paps J."/>
            <person name="Zhu Y."/>
            <person name="Wu F."/>
            <person name="Chen Y."/>
            <person name="Wang J."/>
            <person name="Peng C."/>
            <person name="Meng J."/>
            <person name="Yang L."/>
            <person name="Liu J."/>
            <person name="Wen B."/>
            <person name="Zhang N."/>
            <person name="Huang Z."/>
            <person name="Zhu Q."/>
            <person name="Feng Y."/>
            <person name="Mount A."/>
            <person name="Hedgecock D."/>
            <person name="Xu Z."/>
            <person name="Liu Y."/>
            <person name="Domazet-Loso T."/>
            <person name="Du Y."/>
            <person name="Sun X."/>
            <person name="Zhang S."/>
            <person name="Liu B."/>
            <person name="Cheng P."/>
            <person name="Jiang X."/>
            <person name="Li J."/>
            <person name="Fan D."/>
            <person name="Wang W."/>
            <person name="Fu W."/>
            <person name="Wang T."/>
            <person name="Wang B."/>
            <person name="Zhang J."/>
            <person name="Peng Z."/>
            <person name="Li Y."/>
            <person name="Li N."/>
            <person name="Wang J."/>
            <person name="Chen M."/>
            <person name="He Y."/>
            <person name="Tan F."/>
            <person name="Song X."/>
            <person name="Zheng Q."/>
            <person name="Huang R."/>
            <person name="Yang H."/>
            <person name="Du X."/>
            <person name="Chen L."/>
            <person name="Yang M."/>
            <person name="Gaffney P.M."/>
            <person name="Wang S."/>
            <person name="Luo L."/>
            <person name="She Z."/>
            <person name="Ming Y."/>
            <person name="Huang W."/>
            <person name="Zhang S."/>
            <person name="Huang B."/>
            <person name="Zhang Y."/>
            <person name="Qu T."/>
            <person name="Ni P."/>
            <person name="Miao G."/>
            <person name="Wang J."/>
            <person name="Wang Q."/>
            <person name="Steinberg C.E."/>
            <person name="Wang H."/>
            <person name="Li N."/>
            <person name="Qian L."/>
            <person name="Zhang G."/>
            <person name="Li Y."/>
            <person name="Yang H."/>
            <person name="Liu X."/>
            <person name="Wang J."/>
            <person name="Yin Y."/>
            <person name="Wang J."/>
        </authorList>
    </citation>
    <scope>NUCLEOTIDE SEQUENCE [LARGE SCALE GENOMIC DNA]</scope>
    <source>
        <strain evidence="1">05x7-T-G4-1.051#20</strain>
    </source>
</reference>
<dbReference type="OrthoDB" id="413520at2759"/>
<dbReference type="GO" id="GO:0005829">
    <property type="term" value="C:cytosol"/>
    <property type="evidence" value="ECO:0007669"/>
    <property type="project" value="TreeGrafter"/>
</dbReference>
<protein>
    <recommendedName>
        <fullName evidence="2">Methyltransferase-like protein 21A</fullName>
    </recommendedName>
</protein>
<dbReference type="Pfam" id="PF10294">
    <property type="entry name" value="Methyltransf_16"/>
    <property type="match status" value="1"/>
</dbReference>
<dbReference type="AlphaFoldDB" id="K1RMT6"/>
<dbReference type="KEGG" id="crg:105339096"/>
<dbReference type="GO" id="GO:0032991">
    <property type="term" value="C:protein-containing complex"/>
    <property type="evidence" value="ECO:0007669"/>
    <property type="project" value="TreeGrafter"/>
</dbReference>
<dbReference type="SUPFAM" id="SSF53335">
    <property type="entry name" value="S-adenosyl-L-methionine-dependent methyltransferases"/>
    <property type="match status" value="1"/>
</dbReference>